<dbReference type="InterPro" id="IPR001584">
    <property type="entry name" value="Integrase_cat-core"/>
</dbReference>
<dbReference type="InParanoid" id="A0A2J7QF18"/>
<dbReference type="Proteomes" id="UP000235965">
    <property type="component" value="Unassembled WGS sequence"/>
</dbReference>
<reference evidence="2 3" key="1">
    <citation type="submission" date="2017-12" db="EMBL/GenBank/DDBJ databases">
        <title>Hemimetabolous genomes reveal molecular basis of termite eusociality.</title>
        <authorList>
            <person name="Harrison M.C."/>
            <person name="Jongepier E."/>
            <person name="Robertson H.M."/>
            <person name="Arning N."/>
            <person name="Bitard-Feildel T."/>
            <person name="Chao H."/>
            <person name="Childers C.P."/>
            <person name="Dinh H."/>
            <person name="Doddapaneni H."/>
            <person name="Dugan S."/>
            <person name="Gowin J."/>
            <person name="Greiner C."/>
            <person name="Han Y."/>
            <person name="Hu H."/>
            <person name="Hughes D.S.T."/>
            <person name="Huylmans A.-K."/>
            <person name="Kemena C."/>
            <person name="Kremer L.P.M."/>
            <person name="Lee S.L."/>
            <person name="Lopez-Ezquerra A."/>
            <person name="Mallet L."/>
            <person name="Monroy-Kuhn J.M."/>
            <person name="Moser A."/>
            <person name="Murali S.C."/>
            <person name="Muzny D.M."/>
            <person name="Otani S."/>
            <person name="Piulachs M.-D."/>
            <person name="Poelchau M."/>
            <person name="Qu J."/>
            <person name="Schaub F."/>
            <person name="Wada-Katsumata A."/>
            <person name="Worley K.C."/>
            <person name="Xie Q."/>
            <person name="Ylla G."/>
            <person name="Poulsen M."/>
            <person name="Gibbs R.A."/>
            <person name="Schal C."/>
            <person name="Richards S."/>
            <person name="Belles X."/>
            <person name="Korb J."/>
            <person name="Bornberg-Bauer E."/>
        </authorList>
    </citation>
    <scope>NUCLEOTIDE SEQUENCE [LARGE SCALE GENOMIC DNA]</scope>
    <source>
        <tissue evidence="2">Whole body</tissue>
    </source>
</reference>
<dbReference type="InterPro" id="IPR050951">
    <property type="entry name" value="Retrovirus_Pol_polyprotein"/>
</dbReference>
<dbReference type="AlphaFoldDB" id="A0A2J7QF18"/>
<gene>
    <name evidence="2" type="ORF">B7P43_G07850</name>
</gene>
<accession>A0A2J7QF18</accession>
<comment type="caution">
    <text evidence="2">The sequence shown here is derived from an EMBL/GenBank/DDBJ whole genome shotgun (WGS) entry which is preliminary data.</text>
</comment>
<protein>
    <recommendedName>
        <fullName evidence="1">Integrase catalytic domain-containing protein</fullName>
    </recommendedName>
</protein>
<dbReference type="STRING" id="105785.A0A2J7QF18"/>
<proteinExistence type="predicted"/>
<dbReference type="EMBL" id="NEVH01015304">
    <property type="protein sequence ID" value="PNF27179.1"/>
    <property type="molecule type" value="Genomic_DNA"/>
</dbReference>
<evidence type="ECO:0000313" key="3">
    <source>
        <dbReference type="Proteomes" id="UP000235965"/>
    </source>
</evidence>
<evidence type="ECO:0000313" key="2">
    <source>
        <dbReference type="EMBL" id="PNF27179.1"/>
    </source>
</evidence>
<evidence type="ECO:0000259" key="1">
    <source>
        <dbReference type="PROSITE" id="PS50994"/>
    </source>
</evidence>
<name>A0A2J7QF18_9NEOP</name>
<dbReference type="Gene3D" id="3.30.420.10">
    <property type="entry name" value="Ribonuclease H-like superfamily/Ribonuclease H"/>
    <property type="match status" value="1"/>
</dbReference>
<dbReference type="InterPro" id="IPR012337">
    <property type="entry name" value="RNaseH-like_sf"/>
</dbReference>
<organism evidence="2 3">
    <name type="scientific">Cryptotermes secundus</name>
    <dbReference type="NCBI Taxonomy" id="105785"/>
    <lineage>
        <taxon>Eukaryota</taxon>
        <taxon>Metazoa</taxon>
        <taxon>Ecdysozoa</taxon>
        <taxon>Arthropoda</taxon>
        <taxon>Hexapoda</taxon>
        <taxon>Insecta</taxon>
        <taxon>Pterygota</taxon>
        <taxon>Neoptera</taxon>
        <taxon>Polyneoptera</taxon>
        <taxon>Dictyoptera</taxon>
        <taxon>Blattodea</taxon>
        <taxon>Blattoidea</taxon>
        <taxon>Termitoidae</taxon>
        <taxon>Kalotermitidae</taxon>
        <taxon>Cryptotermitinae</taxon>
        <taxon>Cryptotermes</taxon>
    </lineage>
</organism>
<dbReference type="PANTHER" id="PTHR37984">
    <property type="entry name" value="PROTEIN CBG26694"/>
    <property type="match status" value="1"/>
</dbReference>
<keyword evidence="3" id="KW-1185">Reference proteome</keyword>
<dbReference type="GO" id="GO:0015074">
    <property type="term" value="P:DNA integration"/>
    <property type="evidence" value="ECO:0007669"/>
    <property type="project" value="InterPro"/>
</dbReference>
<dbReference type="OrthoDB" id="10030726at2759"/>
<dbReference type="PROSITE" id="PS50994">
    <property type="entry name" value="INTEGRASE"/>
    <property type="match status" value="1"/>
</dbReference>
<dbReference type="PANTHER" id="PTHR37984:SF5">
    <property type="entry name" value="PROTEIN NYNRIN-LIKE"/>
    <property type="match status" value="1"/>
</dbReference>
<feature type="domain" description="Integrase catalytic" evidence="1">
    <location>
        <begin position="36"/>
        <end position="144"/>
    </location>
</feature>
<dbReference type="GO" id="GO:0003676">
    <property type="term" value="F:nucleic acid binding"/>
    <property type="evidence" value="ECO:0007669"/>
    <property type="project" value="InterPro"/>
</dbReference>
<dbReference type="SUPFAM" id="SSF53098">
    <property type="entry name" value="Ribonuclease H-like"/>
    <property type="match status" value="1"/>
</dbReference>
<dbReference type="InterPro" id="IPR036397">
    <property type="entry name" value="RNaseH_sf"/>
</dbReference>
<sequence>MIVYPSDQAANNAANPQGTKVSLQNREENCAPIQGTAEVLAANFFCRFGIPRELRSDQGRNFESHLLRVSQRLGVSKTRTTPLHPQSDGMVERYIKTIEEHLRKFVASHQRDRDERLPLFLLAYRTSIHDTTGLNPASLVFGRELRLPCGLLVAALRRADHPSKESYRLQNDQENEKSALCLKVGASEKMNTQVQLTLKPLTIHQISRKRSPAPNNRATNARRLELTAEGTETESPLPVADCGPILRQGLWIQMD</sequence>